<evidence type="ECO:0000313" key="2">
    <source>
        <dbReference type="EMBL" id="KAA8632564.1"/>
    </source>
</evidence>
<name>A0A8S8ZP93_SORMA</name>
<feature type="compositionally biased region" description="Low complexity" evidence="1">
    <location>
        <begin position="34"/>
        <end position="43"/>
    </location>
</feature>
<accession>A0A8S8ZP93</accession>
<dbReference type="Proteomes" id="UP000433876">
    <property type="component" value="Unassembled WGS sequence"/>
</dbReference>
<comment type="caution">
    <text evidence="2">The sequence shown here is derived from an EMBL/GenBank/DDBJ whole genome shotgun (WGS) entry which is preliminary data.</text>
</comment>
<dbReference type="EMBL" id="NMPR01000052">
    <property type="protein sequence ID" value="KAA8632564.1"/>
    <property type="molecule type" value="Genomic_DNA"/>
</dbReference>
<reference evidence="2 3" key="1">
    <citation type="submission" date="2017-07" db="EMBL/GenBank/DDBJ databases">
        <title>Genome sequence of the Sordaria macrospora wild type strain R19027.</title>
        <authorList>
            <person name="Nowrousian M."/>
            <person name="Teichert I."/>
            <person name="Kueck U."/>
        </authorList>
    </citation>
    <scope>NUCLEOTIDE SEQUENCE [LARGE SCALE GENOMIC DNA]</scope>
    <source>
        <strain evidence="2 3">R19027</strain>
        <tissue evidence="2">Mycelium</tissue>
    </source>
</reference>
<evidence type="ECO:0000313" key="3">
    <source>
        <dbReference type="Proteomes" id="UP000433876"/>
    </source>
</evidence>
<protein>
    <submittedName>
        <fullName evidence="2">Uncharacterized protein</fullName>
    </submittedName>
</protein>
<proteinExistence type="predicted"/>
<gene>
    <name evidence="2" type="ORF">SMACR_06675</name>
</gene>
<organism evidence="2 3">
    <name type="scientific">Sordaria macrospora</name>
    <dbReference type="NCBI Taxonomy" id="5147"/>
    <lineage>
        <taxon>Eukaryota</taxon>
        <taxon>Fungi</taxon>
        <taxon>Dikarya</taxon>
        <taxon>Ascomycota</taxon>
        <taxon>Pezizomycotina</taxon>
        <taxon>Sordariomycetes</taxon>
        <taxon>Sordariomycetidae</taxon>
        <taxon>Sordariales</taxon>
        <taxon>Sordariaceae</taxon>
        <taxon>Sordaria</taxon>
    </lineage>
</organism>
<dbReference type="AlphaFoldDB" id="A0A8S8ZP93"/>
<evidence type="ECO:0000256" key="1">
    <source>
        <dbReference type="SAM" id="MobiDB-lite"/>
    </source>
</evidence>
<feature type="region of interest" description="Disordered" evidence="1">
    <location>
        <begin position="21"/>
        <end position="43"/>
    </location>
</feature>
<sequence length="62" mass="6702">MKFVLVSGGVVSGVGKGIIGRQSFSSQHTDDEQQQQQPLQPSSISLIRMESLTMDALPIQKS</sequence>